<reference evidence="2" key="1">
    <citation type="submission" date="2022-01" db="EMBL/GenBank/DDBJ databases">
        <authorList>
            <person name="Jo J.-H."/>
            <person name="Im W.-T."/>
        </authorList>
    </citation>
    <scope>NUCLEOTIDE SEQUENCE</scope>
    <source>
        <strain evidence="2">XY25</strain>
    </source>
</reference>
<gene>
    <name evidence="2" type="ORF">LZ012_13930</name>
</gene>
<organism evidence="2 3">
    <name type="scientific">Dechloromonas hankyongensis</name>
    <dbReference type="NCBI Taxonomy" id="2908002"/>
    <lineage>
        <taxon>Bacteria</taxon>
        <taxon>Pseudomonadati</taxon>
        <taxon>Pseudomonadota</taxon>
        <taxon>Betaproteobacteria</taxon>
        <taxon>Rhodocyclales</taxon>
        <taxon>Azonexaceae</taxon>
        <taxon>Dechloromonas</taxon>
    </lineage>
</organism>
<keyword evidence="3" id="KW-1185">Reference proteome</keyword>
<name>A0ABS9K4I6_9RHOO</name>
<evidence type="ECO:0000313" key="2">
    <source>
        <dbReference type="EMBL" id="MCG2578089.1"/>
    </source>
</evidence>
<dbReference type="Proteomes" id="UP001165384">
    <property type="component" value="Unassembled WGS sequence"/>
</dbReference>
<evidence type="ECO:0000256" key="1">
    <source>
        <dbReference type="SAM" id="MobiDB-lite"/>
    </source>
</evidence>
<protein>
    <submittedName>
        <fullName evidence="2">Uncharacterized protein</fullName>
    </submittedName>
</protein>
<feature type="region of interest" description="Disordered" evidence="1">
    <location>
        <begin position="41"/>
        <end position="60"/>
    </location>
</feature>
<dbReference type="EMBL" id="JAKLTN010000002">
    <property type="protein sequence ID" value="MCG2578089.1"/>
    <property type="molecule type" value="Genomic_DNA"/>
</dbReference>
<proteinExistence type="predicted"/>
<comment type="caution">
    <text evidence="2">The sequence shown here is derived from an EMBL/GenBank/DDBJ whole genome shotgun (WGS) entry which is preliminary data.</text>
</comment>
<dbReference type="RefSeq" id="WP_275711418.1">
    <property type="nucleotide sequence ID" value="NZ_JAKLTN010000002.1"/>
</dbReference>
<accession>A0ABS9K4I6</accession>
<evidence type="ECO:0000313" key="3">
    <source>
        <dbReference type="Proteomes" id="UP001165384"/>
    </source>
</evidence>
<sequence>MKLAELFDLSGMERNAERLKKNAKRQADVAKAAQARLKMLKAQQQLRATSTSSSPARTTE</sequence>
<feature type="compositionally biased region" description="Low complexity" evidence="1">
    <location>
        <begin position="47"/>
        <end position="60"/>
    </location>
</feature>